<feature type="non-terminal residue" evidence="1">
    <location>
        <position position="16"/>
    </location>
</feature>
<evidence type="ECO:0000313" key="1">
    <source>
        <dbReference type="EMBL" id="MCI82042.1"/>
    </source>
</evidence>
<dbReference type="EMBL" id="LXQA011033500">
    <property type="protein sequence ID" value="MCI82042.1"/>
    <property type="molecule type" value="Genomic_DNA"/>
</dbReference>
<keyword evidence="2" id="KW-1185">Reference proteome</keyword>
<accession>A0A392V3P9</accession>
<name>A0A392V3P9_9FABA</name>
<proteinExistence type="predicted"/>
<organism evidence="1 2">
    <name type="scientific">Trifolium medium</name>
    <dbReference type="NCBI Taxonomy" id="97028"/>
    <lineage>
        <taxon>Eukaryota</taxon>
        <taxon>Viridiplantae</taxon>
        <taxon>Streptophyta</taxon>
        <taxon>Embryophyta</taxon>
        <taxon>Tracheophyta</taxon>
        <taxon>Spermatophyta</taxon>
        <taxon>Magnoliopsida</taxon>
        <taxon>eudicotyledons</taxon>
        <taxon>Gunneridae</taxon>
        <taxon>Pentapetalae</taxon>
        <taxon>rosids</taxon>
        <taxon>fabids</taxon>
        <taxon>Fabales</taxon>
        <taxon>Fabaceae</taxon>
        <taxon>Papilionoideae</taxon>
        <taxon>50 kb inversion clade</taxon>
        <taxon>NPAAA clade</taxon>
        <taxon>Hologalegina</taxon>
        <taxon>IRL clade</taxon>
        <taxon>Trifolieae</taxon>
        <taxon>Trifolium</taxon>
    </lineage>
</organism>
<reference evidence="1 2" key="1">
    <citation type="journal article" date="2018" name="Front. Plant Sci.">
        <title>Red Clover (Trifolium pratense) and Zigzag Clover (T. medium) - A Picture of Genomic Similarities and Differences.</title>
        <authorList>
            <person name="Dluhosova J."/>
            <person name="Istvanek J."/>
            <person name="Nedelnik J."/>
            <person name="Repkova J."/>
        </authorList>
    </citation>
    <scope>NUCLEOTIDE SEQUENCE [LARGE SCALE GENOMIC DNA]</scope>
    <source>
        <strain evidence="2">cv. 10/8</strain>
        <tissue evidence="1">Leaf</tissue>
    </source>
</reference>
<comment type="caution">
    <text evidence="1">The sequence shown here is derived from an EMBL/GenBank/DDBJ whole genome shotgun (WGS) entry which is preliminary data.</text>
</comment>
<protein>
    <submittedName>
        <fullName evidence="1">Uncharacterized protein</fullName>
    </submittedName>
</protein>
<sequence length="16" mass="1789">MTNIFHGAPILVLYSL</sequence>
<dbReference type="AlphaFoldDB" id="A0A392V3P9"/>
<evidence type="ECO:0000313" key="2">
    <source>
        <dbReference type="Proteomes" id="UP000265520"/>
    </source>
</evidence>
<dbReference type="Proteomes" id="UP000265520">
    <property type="component" value="Unassembled WGS sequence"/>
</dbReference>